<dbReference type="PROSITE" id="PS51687">
    <property type="entry name" value="SAM_MT_RNA_M5U"/>
    <property type="match status" value="1"/>
</dbReference>
<dbReference type="GO" id="GO:0032259">
    <property type="term" value="P:methylation"/>
    <property type="evidence" value="ECO:0007669"/>
    <property type="project" value="UniProtKB-KW"/>
</dbReference>
<feature type="binding site" evidence="4">
    <location>
        <position position="287"/>
    </location>
    <ligand>
        <name>S-adenosyl-L-methionine</name>
        <dbReference type="ChEBI" id="CHEBI:59789"/>
    </ligand>
</feature>
<evidence type="ECO:0000256" key="1">
    <source>
        <dbReference type="ARBA" id="ARBA00022603"/>
    </source>
</evidence>
<dbReference type="InterPro" id="IPR030391">
    <property type="entry name" value="MeTrfase_TrmA_CS"/>
</dbReference>
<dbReference type="PANTHER" id="PTHR11061">
    <property type="entry name" value="RNA M5U METHYLTRANSFERASE"/>
    <property type="match status" value="1"/>
</dbReference>
<comment type="similarity">
    <text evidence="4">Belongs to the class I-like SAM-binding methyltransferase superfamily. RNA M5U methyltransferase family.</text>
</comment>
<evidence type="ECO:0000256" key="2">
    <source>
        <dbReference type="ARBA" id="ARBA00022679"/>
    </source>
</evidence>
<evidence type="ECO:0000313" key="6">
    <source>
        <dbReference type="EMBL" id="MFD2799437.1"/>
    </source>
</evidence>
<name>A0ABW5W656_9PSEU</name>
<evidence type="ECO:0000256" key="4">
    <source>
        <dbReference type="PROSITE-ProRule" id="PRU01024"/>
    </source>
</evidence>
<feature type="binding site" evidence="4">
    <location>
        <position position="330"/>
    </location>
    <ligand>
        <name>S-adenosyl-L-methionine</name>
        <dbReference type="ChEBI" id="CHEBI:59789"/>
    </ligand>
</feature>
<proteinExistence type="inferred from homology"/>
<evidence type="ECO:0000259" key="5">
    <source>
        <dbReference type="PROSITE" id="PS50926"/>
    </source>
</evidence>
<feature type="binding site" evidence="4">
    <location>
        <position position="234"/>
    </location>
    <ligand>
        <name>S-adenosyl-L-methionine</name>
        <dbReference type="ChEBI" id="CHEBI:59789"/>
    </ligand>
</feature>
<feature type="domain" description="TRAM" evidence="5">
    <location>
        <begin position="3"/>
        <end position="62"/>
    </location>
</feature>
<dbReference type="SUPFAM" id="SSF50249">
    <property type="entry name" value="Nucleic acid-binding proteins"/>
    <property type="match status" value="1"/>
</dbReference>
<dbReference type="InterPro" id="IPR002792">
    <property type="entry name" value="TRAM_dom"/>
</dbReference>
<dbReference type="PROSITE" id="PS50926">
    <property type="entry name" value="TRAM"/>
    <property type="match status" value="1"/>
</dbReference>
<dbReference type="PROSITE" id="PS01231">
    <property type="entry name" value="TRMA_2"/>
    <property type="match status" value="1"/>
</dbReference>
<sequence>MTADWTGRTLELDVGPVAHGGHCVSRVDGRVVFVRHTLPGERVLAEVTEDRGKSFCRADAIRVLRPSADRVEPPCPVARPGLCGGCDWQHADGAAQRRLKASVVGEQLRRLAGLDWPVEVEELPGSLLRWRTRVRFVTGPDGRPGLRAHRSHRVVPLEDCPITLQDAAKTGLSRRARPGTEIEVTEDATGRVHTAELRPAAHGRAGRPKQLTGGIAVERAAGRTWRLAAHGFWQVHPAAADTFASVVGEWAAASPGARVWDLYAGVGLFASVLAEQVGPTGSVLAVESGRRAVRDGEANLADLPQVRWRCGRVEHVLSGVDEQAEVVVLDPPRKGAGRDVVASVVDAVPERVVYVACDPAALARDVATFAEHGYRLARLRAFDAFPMTHHVECVALLTR</sequence>
<dbReference type="SUPFAM" id="SSF53335">
    <property type="entry name" value="S-adenosyl-L-methionine-dependent methyltransferases"/>
    <property type="match status" value="1"/>
</dbReference>
<keyword evidence="7" id="KW-1185">Reference proteome</keyword>
<accession>A0ABW5W656</accession>
<gene>
    <name evidence="6" type="ORF">ACFS2C_08535</name>
</gene>
<organism evidence="6 7">
    <name type="scientific">Prauserella oleivorans</name>
    <dbReference type="NCBI Taxonomy" id="1478153"/>
    <lineage>
        <taxon>Bacteria</taxon>
        <taxon>Bacillati</taxon>
        <taxon>Actinomycetota</taxon>
        <taxon>Actinomycetes</taxon>
        <taxon>Pseudonocardiales</taxon>
        <taxon>Pseudonocardiaceae</taxon>
        <taxon>Prauserella</taxon>
    </lineage>
</organism>
<dbReference type="Gene3D" id="2.40.50.140">
    <property type="entry name" value="Nucleic acid-binding proteins"/>
    <property type="match status" value="1"/>
</dbReference>
<dbReference type="Proteomes" id="UP001597478">
    <property type="component" value="Unassembled WGS sequence"/>
</dbReference>
<dbReference type="GO" id="GO:0008168">
    <property type="term" value="F:methyltransferase activity"/>
    <property type="evidence" value="ECO:0007669"/>
    <property type="project" value="UniProtKB-KW"/>
</dbReference>
<protein>
    <submittedName>
        <fullName evidence="6">Class I SAM-dependent RNA methyltransferase</fullName>
        <ecNumber evidence="6">2.1.1.-</ecNumber>
    </submittedName>
</protein>
<feature type="active site" description="Nucleophile" evidence="4">
    <location>
        <position position="357"/>
    </location>
</feature>
<keyword evidence="2 4" id="KW-0808">Transferase</keyword>
<keyword evidence="1 4" id="KW-0489">Methyltransferase</keyword>
<feature type="binding site" evidence="4">
    <location>
        <position position="263"/>
    </location>
    <ligand>
        <name>S-adenosyl-L-methionine</name>
        <dbReference type="ChEBI" id="CHEBI:59789"/>
    </ligand>
</feature>
<reference evidence="7" key="1">
    <citation type="journal article" date="2019" name="Int. J. Syst. Evol. Microbiol.">
        <title>The Global Catalogue of Microorganisms (GCM) 10K type strain sequencing project: providing services to taxonomists for standard genome sequencing and annotation.</title>
        <authorList>
            <consortium name="The Broad Institute Genomics Platform"/>
            <consortium name="The Broad Institute Genome Sequencing Center for Infectious Disease"/>
            <person name="Wu L."/>
            <person name="Ma J."/>
        </authorList>
    </citation>
    <scope>NUCLEOTIDE SEQUENCE [LARGE SCALE GENOMIC DNA]</scope>
    <source>
        <strain evidence="7">IBRC-M 10906</strain>
    </source>
</reference>
<dbReference type="EC" id="2.1.1.-" evidence="6"/>
<keyword evidence="3 4" id="KW-0949">S-adenosyl-L-methionine</keyword>
<dbReference type="Gene3D" id="3.40.50.150">
    <property type="entry name" value="Vaccinia Virus protein VP39"/>
    <property type="match status" value="2"/>
</dbReference>
<evidence type="ECO:0000256" key="3">
    <source>
        <dbReference type="ARBA" id="ARBA00022691"/>
    </source>
</evidence>
<dbReference type="InterPro" id="IPR029063">
    <property type="entry name" value="SAM-dependent_MTases_sf"/>
</dbReference>
<dbReference type="EMBL" id="JBHUOF010000007">
    <property type="protein sequence ID" value="MFD2799437.1"/>
    <property type="molecule type" value="Genomic_DNA"/>
</dbReference>
<dbReference type="Pfam" id="PF05958">
    <property type="entry name" value="tRNA_U5-meth_tr"/>
    <property type="match status" value="1"/>
</dbReference>
<dbReference type="PANTHER" id="PTHR11061:SF30">
    <property type="entry name" value="TRNA (URACIL(54)-C(5))-METHYLTRANSFERASE"/>
    <property type="match status" value="1"/>
</dbReference>
<dbReference type="InterPro" id="IPR010280">
    <property type="entry name" value="U5_MeTrfase_fam"/>
</dbReference>
<evidence type="ECO:0000313" key="7">
    <source>
        <dbReference type="Proteomes" id="UP001597478"/>
    </source>
</evidence>
<dbReference type="Pfam" id="PF01938">
    <property type="entry name" value="TRAM"/>
    <property type="match status" value="1"/>
</dbReference>
<dbReference type="RefSeq" id="WP_377385544.1">
    <property type="nucleotide sequence ID" value="NZ_JBHSAN010000006.1"/>
</dbReference>
<dbReference type="CDD" id="cd02440">
    <property type="entry name" value="AdoMet_MTases"/>
    <property type="match status" value="1"/>
</dbReference>
<comment type="caution">
    <text evidence="6">The sequence shown here is derived from an EMBL/GenBank/DDBJ whole genome shotgun (WGS) entry which is preliminary data.</text>
</comment>
<dbReference type="InterPro" id="IPR012340">
    <property type="entry name" value="NA-bd_OB-fold"/>
</dbReference>